<dbReference type="Gene3D" id="3.30.40.10">
    <property type="entry name" value="Zinc/RING finger domain, C3HC4 (zinc finger)"/>
    <property type="match status" value="1"/>
</dbReference>
<keyword evidence="2" id="KW-0808">Transferase</keyword>
<organism evidence="2">
    <name type="scientific">Medicago truncatula</name>
    <name type="common">Barrel medic</name>
    <name type="synonym">Medicago tribuloides</name>
    <dbReference type="NCBI Taxonomy" id="3880"/>
    <lineage>
        <taxon>Eukaryota</taxon>
        <taxon>Viridiplantae</taxon>
        <taxon>Streptophyta</taxon>
        <taxon>Embryophyta</taxon>
        <taxon>Tracheophyta</taxon>
        <taxon>Spermatophyta</taxon>
        <taxon>Magnoliopsida</taxon>
        <taxon>eudicotyledons</taxon>
        <taxon>Gunneridae</taxon>
        <taxon>Pentapetalae</taxon>
        <taxon>rosids</taxon>
        <taxon>fabids</taxon>
        <taxon>Fabales</taxon>
        <taxon>Fabaceae</taxon>
        <taxon>Papilionoideae</taxon>
        <taxon>50 kb inversion clade</taxon>
        <taxon>NPAAA clade</taxon>
        <taxon>Hologalegina</taxon>
        <taxon>IRL clade</taxon>
        <taxon>Trifolieae</taxon>
        <taxon>Medicago</taxon>
    </lineage>
</organism>
<dbReference type="PANTHER" id="PTHR46537">
    <property type="entry name" value="OS11G0578200 PROTEIN"/>
    <property type="match status" value="1"/>
</dbReference>
<dbReference type="EC" id="6.2.1.45" evidence="2"/>
<gene>
    <name evidence="2" type="ORF">MtrunA17_Chr4g0048301</name>
</gene>
<dbReference type="EMBL" id="PSQE01000004">
    <property type="protein sequence ID" value="RHN62516.1"/>
    <property type="molecule type" value="Genomic_DNA"/>
</dbReference>
<reference evidence="2" key="1">
    <citation type="journal article" date="2018" name="Nat. Plants">
        <title>Whole-genome landscape of Medicago truncatula symbiotic genes.</title>
        <authorList>
            <person name="Pecrix Y."/>
            <person name="Gamas P."/>
            <person name="Carrere S."/>
        </authorList>
    </citation>
    <scope>NUCLEOTIDE SEQUENCE</scope>
    <source>
        <tissue evidence="2">Leaves</tissue>
    </source>
</reference>
<evidence type="ECO:0000313" key="2">
    <source>
        <dbReference type="EMBL" id="RHN62516.1"/>
    </source>
</evidence>
<dbReference type="InterPro" id="IPR013083">
    <property type="entry name" value="Znf_RING/FYVE/PHD"/>
</dbReference>
<dbReference type="AlphaFoldDB" id="A0A396IA80"/>
<dbReference type="PANTHER" id="PTHR46537:SF1">
    <property type="entry name" value="E3 UBIQUITIN-PROTEIN LIGASE RING1B-RELATED"/>
    <property type="match status" value="1"/>
</dbReference>
<dbReference type="Gramene" id="rna25103">
    <property type="protein sequence ID" value="RHN62516.1"/>
    <property type="gene ID" value="gene25103"/>
</dbReference>
<keyword evidence="1" id="KW-0812">Transmembrane</keyword>
<sequence>MRFGFFLELPPYLLINILHIFSLNCVDYLVVIYFLVINCRKNECPVCRTHCPDQLSLRDDPNYDALIALLCPDIDKFEKEEEEEEEEEEYFVEEDFVARSYILALPANPRLYNEEPVVDDDNDVADELVVEEDNSDDDSSNST</sequence>
<proteinExistence type="predicted"/>
<dbReference type="Proteomes" id="UP000265566">
    <property type="component" value="Chromosome 4"/>
</dbReference>
<protein>
    <submittedName>
        <fullName evidence="2">Putative aminoacyltransferase, E1 ubiquitin-activating enzyme</fullName>
        <ecNumber evidence="2">2.3.2.-</ecNumber>
        <ecNumber evidence="2">6.2.1.45</ecNumber>
    </submittedName>
</protein>
<dbReference type="InterPro" id="IPR044592">
    <property type="entry name" value="RING1A/B"/>
</dbReference>
<accession>A0A396IA80</accession>
<evidence type="ECO:0000256" key="1">
    <source>
        <dbReference type="SAM" id="Phobius"/>
    </source>
</evidence>
<name>A0A396IA80_MEDTR</name>
<feature type="transmembrane region" description="Helical" evidence="1">
    <location>
        <begin position="12"/>
        <end position="36"/>
    </location>
</feature>
<keyword evidence="2" id="KW-0012">Acyltransferase</keyword>
<keyword evidence="1" id="KW-1133">Transmembrane helix</keyword>
<dbReference type="EC" id="2.3.2.-" evidence="2"/>
<dbReference type="GO" id="GO:0016746">
    <property type="term" value="F:acyltransferase activity"/>
    <property type="evidence" value="ECO:0007669"/>
    <property type="project" value="UniProtKB-KW"/>
</dbReference>
<dbReference type="GO" id="GO:0004839">
    <property type="term" value="F:ubiquitin activating enzyme activity"/>
    <property type="evidence" value="ECO:0007669"/>
    <property type="project" value="UniProtKB-EC"/>
</dbReference>
<comment type="caution">
    <text evidence="2">The sequence shown here is derived from an EMBL/GenBank/DDBJ whole genome shotgun (WGS) entry which is preliminary data.</text>
</comment>
<keyword evidence="1" id="KW-0472">Membrane</keyword>
<keyword evidence="2" id="KW-0436">Ligase</keyword>